<dbReference type="AlphaFoldDB" id="A0A2S7IQU4"/>
<dbReference type="PANTHER" id="PTHR43072">
    <property type="entry name" value="N-ACETYLTRANSFERASE"/>
    <property type="match status" value="1"/>
</dbReference>
<feature type="domain" description="N-acetyltransferase" evidence="1">
    <location>
        <begin position="1"/>
        <end position="142"/>
    </location>
</feature>
<keyword evidence="3" id="KW-1185">Reference proteome</keyword>
<dbReference type="SUPFAM" id="SSF55729">
    <property type="entry name" value="Acyl-CoA N-acyltransferases (Nat)"/>
    <property type="match status" value="1"/>
</dbReference>
<dbReference type="Gene3D" id="3.40.630.30">
    <property type="match status" value="1"/>
</dbReference>
<protein>
    <recommendedName>
        <fullName evidence="1">N-acetyltransferase domain-containing protein</fullName>
    </recommendedName>
</protein>
<sequence length="155" mass="17865">MLIENCTLDDYFIIIRDIVAFWGSERTLSFHHPIYIHEFGNTAFVIREEQKPVAYLFGFLSQTDQSGYVHLVGIRESHQKKGLGTLLYQHFINYCQAKGRTHVRAITTPENTKSIAFHQHKMGMKMIGELGDYDVPVVKNYAGEGQDRVVFIKEI</sequence>
<dbReference type="OrthoDB" id="8593648at2"/>
<evidence type="ECO:0000313" key="2">
    <source>
        <dbReference type="EMBL" id="PQA59950.1"/>
    </source>
</evidence>
<evidence type="ECO:0000313" key="3">
    <source>
        <dbReference type="Proteomes" id="UP000239590"/>
    </source>
</evidence>
<dbReference type="InterPro" id="IPR000182">
    <property type="entry name" value="GNAT_dom"/>
</dbReference>
<dbReference type="PIRSF" id="PIRSF037663">
    <property type="entry name" value="Acetyltransf_GNAT_prd"/>
    <property type="match status" value="1"/>
</dbReference>
<evidence type="ECO:0000259" key="1">
    <source>
        <dbReference type="PROSITE" id="PS51186"/>
    </source>
</evidence>
<dbReference type="Proteomes" id="UP000239590">
    <property type="component" value="Unassembled WGS sequence"/>
</dbReference>
<dbReference type="GO" id="GO:0016747">
    <property type="term" value="F:acyltransferase activity, transferring groups other than amino-acyl groups"/>
    <property type="evidence" value="ECO:0007669"/>
    <property type="project" value="InterPro"/>
</dbReference>
<proteinExistence type="predicted"/>
<dbReference type="InterPro" id="IPR017255">
    <property type="entry name" value="AcTrfase_GNAT_prd"/>
</dbReference>
<dbReference type="InterPro" id="IPR016181">
    <property type="entry name" value="Acyl_CoA_acyltransferase"/>
</dbReference>
<dbReference type="PROSITE" id="PS51186">
    <property type="entry name" value="GNAT"/>
    <property type="match status" value="1"/>
</dbReference>
<organism evidence="2 3">
    <name type="scientific">Siphonobacter curvatus</name>
    <dbReference type="NCBI Taxonomy" id="2094562"/>
    <lineage>
        <taxon>Bacteria</taxon>
        <taxon>Pseudomonadati</taxon>
        <taxon>Bacteroidota</taxon>
        <taxon>Cytophagia</taxon>
        <taxon>Cytophagales</taxon>
        <taxon>Cytophagaceae</taxon>
        <taxon>Siphonobacter</taxon>
    </lineage>
</organism>
<accession>A0A2S7IQU4</accession>
<dbReference type="EMBL" id="PTRA01000001">
    <property type="protein sequence ID" value="PQA59950.1"/>
    <property type="molecule type" value="Genomic_DNA"/>
</dbReference>
<dbReference type="CDD" id="cd04301">
    <property type="entry name" value="NAT_SF"/>
    <property type="match status" value="1"/>
</dbReference>
<dbReference type="Pfam" id="PF00583">
    <property type="entry name" value="Acetyltransf_1"/>
    <property type="match status" value="1"/>
</dbReference>
<comment type="caution">
    <text evidence="2">The sequence shown here is derived from an EMBL/GenBank/DDBJ whole genome shotgun (WGS) entry which is preliminary data.</text>
</comment>
<gene>
    <name evidence="2" type="ORF">C5O19_10100</name>
</gene>
<dbReference type="PANTHER" id="PTHR43072:SF36">
    <property type="entry name" value="RIBOSOMAL-PROTEIN-ALANINE ACETYLTRANSFERASE"/>
    <property type="match status" value="1"/>
</dbReference>
<name>A0A2S7IQU4_9BACT</name>
<reference evidence="3" key="1">
    <citation type="submission" date="2018-02" db="EMBL/GenBank/DDBJ databases">
        <title>Genome sequencing of Solimonas sp. HR-BB.</title>
        <authorList>
            <person name="Lee Y."/>
            <person name="Jeon C.O."/>
        </authorList>
    </citation>
    <scope>NUCLEOTIDE SEQUENCE [LARGE SCALE GENOMIC DNA]</scope>
    <source>
        <strain evidence="3">HR-U</strain>
    </source>
</reference>
<dbReference type="RefSeq" id="WP_104711828.1">
    <property type="nucleotide sequence ID" value="NZ_PTRA01000001.1"/>
</dbReference>